<dbReference type="Pfam" id="PF12932">
    <property type="entry name" value="Sec16"/>
    <property type="match status" value="1"/>
</dbReference>
<feature type="compositionally biased region" description="Polar residues" evidence="7">
    <location>
        <begin position="1344"/>
        <end position="1360"/>
    </location>
</feature>
<comment type="subcellular location">
    <subcellularLocation>
        <location evidence="1">Endoplasmic reticulum</location>
    </subcellularLocation>
    <subcellularLocation>
        <location evidence="6">Golgi apparatus membrane</location>
    </subcellularLocation>
</comment>
<feature type="compositionally biased region" description="Basic and acidic residues" evidence="7">
    <location>
        <begin position="1396"/>
        <end position="1406"/>
    </location>
</feature>
<evidence type="ECO:0000313" key="11">
    <source>
        <dbReference type="Proteomes" id="UP001159364"/>
    </source>
</evidence>
<dbReference type="InterPro" id="IPR024340">
    <property type="entry name" value="Sec16_CCD"/>
</dbReference>
<feature type="region of interest" description="Disordered" evidence="7">
    <location>
        <begin position="1145"/>
        <end position="1225"/>
    </location>
</feature>
<keyword evidence="3 6" id="KW-0813">Transport</keyword>
<dbReference type="GO" id="GO:0012507">
    <property type="term" value="C:ER to Golgi transport vesicle membrane"/>
    <property type="evidence" value="ECO:0007669"/>
    <property type="project" value="TreeGrafter"/>
</dbReference>
<protein>
    <recommendedName>
        <fullName evidence="6">Protein transport protein sec16</fullName>
    </recommendedName>
</protein>
<feature type="region of interest" description="Disordered" evidence="7">
    <location>
        <begin position="1062"/>
        <end position="1090"/>
    </location>
</feature>
<dbReference type="GO" id="GO:0070973">
    <property type="term" value="P:protein localization to endoplasmic reticulum exit site"/>
    <property type="evidence" value="ECO:0007669"/>
    <property type="project" value="TreeGrafter"/>
</dbReference>
<dbReference type="PANTHER" id="PTHR13402">
    <property type="entry name" value="RGPR-RELATED"/>
    <property type="match status" value="1"/>
</dbReference>
<evidence type="ECO:0000256" key="2">
    <source>
        <dbReference type="ARBA" id="ARBA00005927"/>
    </source>
</evidence>
<dbReference type="PANTHER" id="PTHR13402:SF6">
    <property type="entry name" value="SECRETORY 16, ISOFORM I"/>
    <property type="match status" value="1"/>
</dbReference>
<dbReference type="Gene3D" id="1.25.40.1030">
    <property type="match status" value="1"/>
</dbReference>
<evidence type="ECO:0000256" key="4">
    <source>
        <dbReference type="ARBA" id="ARBA00022824"/>
    </source>
</evidence>
<evidence type="ECO:0000256" key="1">
    <source>
        <dbReference type="ARBA" id="ARBA00004240"/>
    </source>
</evidence>
<comment type="caution">
    <text evidence="10">The sequence shown here is derived from an EMBL/GenBank/DDBJ whole genome shotgun (WGS) entry which is preliminary data.</text>
</comment>
<keyword evidence="6" id="KW-0653">Protein transport</keyword>
<feature type="compositionally biased region" description="Polar residues" evidence="7">
    <location>
        <begin position="1165"/>
        <end position="1174"/>
    </location>
</feature>
<organism evidence="10 11">
    <name type="scientific">Erythroxylum novogranatense</name>
    <dbReference type="NCBI Taxonomy" id="1862640"/>
    <lineage>
        <taxon>Eukaryota</taxon>
        <taxon>Viridiplantae</taxon>
        <taxon>Streptophyta</taxon>
        <taxon>Embryophyta</taxon>
        <taxon>Tracheophyta</taxon>
        <taxon>Spermatophyta</taxon>
        <taxon>Magnoliopsida</taxon>
        <taxon>eudicotyledons</taxon>
        <taxon>Gunneridae</taxon>
        <taxon>Pentapetalae</taxon>
        <taxon>rosids</taxon>
        <taxon>fabids</taxon>
        <taxon>Malpighiales</taxon>
        <taxon>Erythroxylaceae</taxon>
        <taxon>Erythroxylum</taxon>
    </lineage>
</organism>
<dbReference type="GO" id="GO:0000139">
    <property type="term" value="C:Golgi membrane"/>
    <property type="evidence" value="ECO:0007669"/>
    <property type="project" value="UniProtKB-SubCell"/>
</dbReference>
<comment type="similarity">
    <text evidence="2 6">Belongs to the SEC16 family.</text>
</comment>
<dbReference type="GO" id="GO:0015031">
    <property type="term" value="P:protein transport"/>
    <property type="evidence" value="ECO:0007669"/>
    <property type="project" value="UniProtKB-KW"/>
</dbReference>
<dbReference type="GO" id="GO:0016192">
    <property type="term" value="P:vesicle-mediated transport"/>
    <property type="evidence" value="ECO:0007669"/>
    <property type="project" value="UniProtKB-KW"/>
</dbReference>
<feature type="region of interest" description="Disordered" evidence="7">
    <location>
        <begin position="1288"/>
        <end position="1406"/>
    </location>
</feature>
<keyword evidence="11" id="KW-1185">Reference proteome</keyword>
<evidence type="ECO:0000313" key="10">
    <source>
        <dbReference type="EMBL" id="KAJ8754814.1"/>
    </source>
</evidence>
<keyword evidence="6" id="KW-0472">Membrane</keyword>
<feature type="compositionally biased region" description="Low complexity" evidence="7">
    <location>
        <begin position="1204"/>
        <end position="1221"/>
    </location>
</feature>
<evidence type="ECO:0000256" key="7">
    <source>
        <dbReference type="SAM" id="MobiDB-lite"/>
    </source>
</evidence>
<feature type="domain" description="Sec16 Sec23-binding" evidence="8">
    <location>
        <begin position="709"/>
        <end position="970"/>
    </location>
</feature>
<evidence type="ECO:0000259" key="8">
    <source>
        <dbReference type="Pfam" id="PF12931"/>
    </source>
</evidence>
<dbReference type="InterPro" id="IPR024298">
    <property type="entry name" value="Sec16_Sec23-bd"/>
</dbReference>
<keyword evidence="5 6" id="KW-0931">ER-Golgi transport</keyword>
<evidence type="ECO:0000259" key="9">
    <source>
        <dbReference type="Pfam" id="PF12932"/>
    </source>
</evidence>
<evidence type="ECO:0000256" key="6">
    <source>
        <dbReference type="RuleBase" id="RU364101"/>
    </source>
</evidence>
<sequence>MASNPPLVVMEDQTDEDFFDKLVDDDFGPTNSDSVDPKFTEGSDSDEAKAFANLSVDDNVVDGGFGGKNETGSVQDRVALTNTLDFSTPCQSAIDSNNDGIRSDGLLDFALSESNALLKSGVKEIGWSSFYADTSEEGDHEFGSYSEFFNDLGDNSGGFGGKVNDSGATKENKIAEGSENSTSCEQYQQGTQIYGGTMEGNVSEQDMYENQKWDSMYPGWKYDTSTGQWFQIANYDVTVGAQGDYNFSSRRECAAVSDANAEVSYLQKSLQSVVGTVSDCSTNGTVSYWNQAPQESNNNAYPVHMAFDPNYPGWYYDTIAEEWRTIESYTSLVESTVVQGHDHHSQNGFAFSGSYSKNGNDMYSSTYANNGQAENYVPQGYASNDSYDNQGLNVWQLDTVAKSNAVQDIGERTRKLNSYVSDVSMRNHVEQNKSFSSLGTAPSNEKGSHVAANGFAGSQEFVPCGNISQQFNQGNLTQNDLMNFSTDYFSSQKQLNRSHQSFQRNQQYKYSSGIGGSSAGRPPHALVTFGFGGKLIVMKNGNSFGSSSFGNQEPVGGCVSVLNLMEIVPGNGENASSIRGNTCNYFHALCQQAFPGPLVGGNAGSKDLNKWIDERIANFELSEMDHRKGEALRLLLSLLKIACQHYGKLRYPFGTDASVKESDTPESAIAKLFASAKRNDSQFNEYGVPSHCLQNLPSEGQIRATASEVQNLLVSGRKKEALQCSQEGQLWGLALVLASQLGDQFYVDTVRQMALHHLVAGSPLRTLCLLIAGQPADVFAADTIAGIVIPGVLNMTPRPVEVGANSMLDDWEENLAMITANRTKDDELVIIHLGDCLWKDRSEIIAAHICYLVAEANFESYSDSARLCLVGADHLKHPRTYTSPEAIQRTELYEYSKVLGNSQFILFPFQPYKLIYAYMLAEVGKVSDSLKYCQAVLKSLKTVRTAEVETWKQLLFSLEERIRTHQQGGYATNLAPAKLVGKLLNFFDSTAHRVVGGLPPPAPSGSHATAHGNEHYELAMGSRVTASQSTMAMSSLVPSTSIEPITEWAADGNRMFVQNRSVSEPDFSRSPRQNQVDSSKNGISSGAQVNASGSAVGSRFARFGFGTQLLQKTVGLVLGPRSDHQAKLGEKNRFYYDEKLKRWAEEGAEPPAEEAALPPPPMTGAFQNGTSDYNLKSALKHDSYPPDQGPTFQGPSSSEHISGTTPIPTTSNQTPTPTTTTNQFSARGRMDVRARYVDTFNKGGRTSTNLFKSPSVQSVKPVAANQKFFVPAPVPSVENSVDNLTEDVQREAASKENPSTSASGDSYASSASVSSMTMQRFPSVDNITRKEESTKSDGPASYYSRRTASWGGSLNDSSSLPRMAETKSLGESLGMSPSSFVSNGPPMTHAPINRGDSGDDLHEVEL</sequence>
<name>A0AAV8SSH5_9ROSI</name>
<evidence type="ECO:0000256" key="3">
    <source>
        <dbReference type="ARBA" id="ARBA00022448"/>
    </source>
</evidence>
<dbReference type="Proteomes" id="UP001159364">
    <property type="component" value="Linkage Group LG09"/>
</dbReference>
<dbReference type="Pfam" id="PF12931">
    <property type="entry name" value="TPR_Sec16"/>
    <property type="match status" value="1"/>
</dbReference>
<feature type="compositionally biased region" description="Polar residues" evidence="7">
    <location>
        <begin position="1070"/>
        <end position="1090"/>
    </location>
</feature>
<reference evidence="10 11" key="1">
    <citation type="submission" date="2021-09" db="EMBL/GenBank/DDBJ databases">
        <title>Genomic insights and catalytic innovation underlie evolution of tropane alkaloids biosynthesis.</title>
        <authorList>
            <person name="Wang Y.-J."/>
            <person name="Tian T."/>
            <person name="Huang J.-P."/>
            <person name="Huang S.-X."/>
        </authorList>
    </citation>
    <scope>NUCLEOTIDE SEQUENCE [LARGE SCALE GENOMIC DNA]</scope>
    <source>
        <strain evidence="10">KIB-2018</strain>
        <tissue evidence="10">Leaf</tissue>
    </source>
</reference>
<dbReference type="GO" id="GO:0070971">
    <property type="term" value="C:endoplasmic reticulum exit site"/>
    <property type="evidence" value="ECO:0007669"/>
    <property type="project" value="TreeGrafter"/>
</dbReference>
<dbReference type="GO" id="GO:0007030">
    <property type="term" value="P:Golgi organization"/>
    <property type="evidence" value="ECO:0007669"/>
    <property type="project" value="TreeGrafter"/>
</dbReference>
<keyword evidence="6" id="KW-0333">Golgi apparatus</keyword>
<dbReference type="CDD" id="cd09233">
    <property type="entry name" value="ACE1-Sec16-like"/>
    <property type="match status" value="1"/>
</dbReference>
<evidence type="ECO:0000256" key="5">
    <source>
        <dbReference type="ARBA" id="ARBA00022892"/>
    </source>
</evidence>
<proteinExistence type="inferred from homology"/>
<accession>A0AAV8SSH5</accession>
<feature type="compositionally biased region" description="Polar residues" evidence="7">
    <location>
        <begin position="1190"/>
        <end position="1203"/>
    </location>
</feature>
<dbReference type="EMBL" id="JAIWQS010000009">
    <property type="protein sequence ID" value="KAJ8754814.1"/>
    <property type="molecule type" value="Genomic_DNA"/>
</dbReference>
<feature type="domain" description="Sec16 central conserved" evidence="9">
    <location>
        <begin position="524"/>
        <end position="647"/>
    </location>
</feature>
<feature type="compositionally biased region" description="Low complexity" evidence="7">
    <location>
        <begin position="1299"/>
        <end position="1315"/>
    </location>
</feature>
<gene>
    <name evidence="10" type="ORF">K2173_012738</name>
</gene>
<keyword evidence="4 6" id="KW-0256">Endoplasmic reticulum</keyword>